<evidence type="ECO:0000313" key="3">
    <source>
        <dbReference type="Proteomes" id="UP001386955"/>
    </source>
</evidence>
<comment type="caution">
    <text evidence="2">The sequence shown here is derived from an EMBL/GenBank/DDBJ whole genome shotgun (WGS) entry which is preliminary data.</text>
</comment>
<gene>
    <name evidence="2" type="ORF">VNO78_05494</name>
</gene>
<feature type="transmembrane region" description="Helical" evidence="1">
    <location>
        <begin position="160"/>
        <end position="184"/>
    </location>
</feature>
<evidence type="ECO:0000256" key="1">
    <source>
        <dbReference type="SAM" id="Phobius"/>
    </source>
</evidence>
<dbReference type="EMBL" id="JAYMYS010000002">
    <property type="protein sequence ID" value="KAK7404542.1"/>
    <property type="molecule type" value="Genomic_DNA"/>
</dbReference>
<keyword evidence="1" id="KW-0812">Transmembrane</keyword>
<evidence type="ECO:0000313" key="2">
    <source>
        <dbReference type="EMBL" id="KAK7404542.1"/>
    </source>
</evidence>
<name>A0AAN9XQG1_PSOTE</name>
<reference evidence="2 3" key="1">
    <citation type="submission" date="2024-01" db="EMBL/GenBank/DDBJ databases">
        <title>The genomes of 5 underutilized Papilionoideae crops provide insights into root nodulation and disease resistanc.</title>
        <authorList>
            <person name="Jiang F."/>
        </authorList>
    </citation>
    <scope>NUCLEOTIDE SEQUENCE [LARGE SCALE GENOMIC DNA]</scope>
    <source>
        <strain evidence="2">DUOXIRENSHENG_FW03</strain>
        <tissue evidence="2">Leaves</tissue>
    </source>
</reference>
<protein>
    <submittedName>
        <fullName evidence="2">Uncharacterized protein</fullName>
    </submittedName>
</protein>
<sequence>MKLKTSSPRQKALLDQQQHCRLRSPLLLRQIHPGNALLHICPPNHTCYLSAVSVQVNHCSMPCLIILAKISHAAQALCNESCAFRMTLISLFERVSSQIVIVIVIVIVNGVERVSNCGNASTILDTTLVDGISEEDFNKQDVKAKDSGRKVVDDERDLRFVVFFFSLSLSIGIKTIWFHSLVLFSSQDFTYIYNVHALTIQNWRGRDCDQKVPDGAASKVSAVVASISSFASSFSFSEAVNVSGVEESSKLSFFSL</sequence>
<proteinExistence type="predicted"/>
<dbReference type="Proteomes" id="UP001386955">
    <property type="component" value="Unassembled WGS sequence"/>
</dbReference>
<keyword evidence="1" id="KW-0472">Membrane</keyword>
<organism evidence="2 3">
    <name type="scientific">Psophocarpus tetragonolobus</name>
    <name type="common">Winged bean</name>
    <name type="synonym">Dolichos tetragonolobus</name>
    <dbReference type="NCBI Taxonomy" id="3891"/>
    <lineage>
        <taxon>Eukaryota</taxon>
        <taxon>Viridiplantae</taxon>
        <taxon>Streptophyta</taxon>
        <taxon>Embryophyta</taxon>
        <taxon>Tracheophyta</taxon>
        <taxon>Spermatophyta</taxon>
        <taxon>Magnoliopsida</taxon>
        <taxon>eudicotyledons</taxon>
        <taxon>Gunneridae</taxon>
        <taxon>Pentapetalae</taxon>
        <taxon>rosids</taxon>
        <taxon>fabids</taxon>
        <taxon>Fabales</taxon>
        <taxon>Fabaceae</taxon>
        <taxon>Papilionoideae</taxon>
        <taxon>50 kb inversion clade</taxon>
        <taxon>NPAAA clade</taxon>
        <taxon>indigoferoid/millettioid clade</taxon>
        <taxon>Phaseoleae</taxon>
        <taxon>Psophocarpus</taxon>
    </lineage>
</organism>
<dbReference type="AlphaFoldDB" id="A0AAN9XQG1"/>
<accession>A0AAN9XQG1</accession>
<keyword evidence="1" id="KW-1133">Transmembrane helix</keyword>
<keyword evidence="3" id="KW-1185">Reference proteome</keyword>